<evidence type="ECO:0000313" key="1">
    <source>
        <dbReference type="EMBL" id="SIN90077.1"/>
    </source>
</evidence>
<accession>A0A1N6F499</accession>
<keyword evidence="2" id="KW-1185">Reference proteome</keyword>
<dbReference type="RefSeq" id="WP_074233780.1">
    <property type="nucleotide sequence ID" value="NZ_FSRK01000001.1"/>
</dbReference>
<dbReference type="Proteomes" id="UP000185207">
    <property type="component" value="Unassembled WGS sequence"/>
</dbReference>
<gene>
    <name evidence="1" type="ORF">SAMN05444409_1040</name>
</gene>
<dbReference type="EMBL" id="FSRK01000001">
    <property type="protein sequence ID" value="SIN90077.1"/>
    <property type="molecule type" value="Genomic_DNA"/>
</dbReference>
<organism evidence="1 2">
    <name type="scientific">Epilithonimonas zeae</name>
    <dbReference type="NCBI Taxonomy" id="1416779"/>
    <lineage>
        <taxon>Bacteria</taxon>
        <taxon>Pseudomonadati</taxon>
        <taxon>Bacteroidota</taxon>
        <taxon>Flavobacteriia</taxon>
        <taxon>Flavobacteriales</taxon>
        <taxon>Weeksellaceae</taxon>
        <taxon>Chryseobacterium group</taxon>
        <taxon>Epilithonimonas</taxon>
    </lineage>
</organism>
<protein>
    <submittedName>
        <fullName evidence="1">Uncharacterized protein</fullName>
    </submittedName>
</protein>
<reference evidence="2" key="1">
    <citation type="submission" date="2016-11" db="EMBL/GenBank/DDBJ databases">
        <authorList>
            <person name="Varghese N."/>
            <person name="Submissions S."/>
        </authorList>
    </citation>
    <scope>NUCLEOTIDE SEQUENCE [LARGE SCALE GENOMIC DNA]</scope>
    <source>
        <strain evidence="2">DSM 27623</strain>
    </source>
</reference>
<dbReference type="OrthoDB" id="1254945at2"/>
<name>A0A1N6F499_9FLAO</name>
<sequence length="199" mass="23204">MKKALTIVFLLINFLIFAQLPILKLSNSIDTNQKLPKTLDKNEICVIYEINGGWSAYDFIRYYFLNNDGKIIAYQQERPKSYLKDKVSEKAIEEIIVDDKLKKSIINLINSTQLKELLKYQQKDFKLKSSQDPNTIPPPCMISDASGYKLTFIQNNTQSSYSYYAPKYYYEECSHILINKPVLKKFIDVLELLSGKIYR</sequence>
<evidence type="ECO:0000313" key="2">
    <source>
        <dbReference type="Proteomes" id="UP000185207"/>
    </source>
</evidence>
<proteinExistence type="predicted"/>
<dbReference type="AlphaFoldDB" id="A0A1N6F499"/>
<dbReference type="STRING" id="1416779.SAMN05444409_1040"/>